<evidence type="ECO:0000313" key="2">
    <source>
        <dbReference type="Proteomes" id="UP000241595"/>
    </source>
</evidence>
<evidence type="ECO:0000313" key="1">
    <source>
        <dbReference type="EMBL" id="SPM29698.1"/>
    </source>
</evidence>
<keyword evidence="2" id="KW-1185">Reference proteome</keyword>
<dbReference type="InterPro" id="IPR004378">
    <property type="entry name" value="F420H2_quin_Rdtase"/>
</dbReference>
<protein>
    <recommendedName>
        <fullName evidence="3">Deazaflavin-dependent nitroreductase</fullName>
    </recommendedName>
</protein>
<dbReference type="Pfam" id="PF04075">
    <property type="entry name" value="F420H2_quin_red"/>
    <property type="match status" value="1"/>
</dbReference>
<reference evidence="1 2" key="1">
    <citation type="submission" date="2017-01" db="EMBL/GenBank/DDBJ databases">
        <authorList>
            <consortium name="Urmite Genomes"/>
        </authorList>
    </citation>
    <scope>NUCLEOTIDE SEQUENCE [LARGE SCALE GENOMIC DNA]</scope>
    <source>
        <strain evidence="1 2">AB308</strain>
    </source>
</reference>
<dbReference type="GO" id="GO:0016491">
    <property type="term" value="F:oxidoreductase activity"/>
    <property type="evidence" value="ECO:0007669"/>
    <property type="project" value="InterPro"/>
</dbReference>
<evidence type="ECO:0008006" key="3">
    <source>
        <dbReference type="Google" id="ProtNLM"/>
    </source>
</evidence>
<proteinExistence type="predicted"/>
<dbReference type="InterPro" id="IPR012349">
    <property type="entry name" value="Split_barrel_FMN-bd"/>
</dbReference>
<organism evidence="1 2">
    <name type="scientific">Mycobacterium terramassiliense</name>
    <dbReference type="NCBI Taxonomy" id="1841859"/>
    <lineage>
        <taxon>Bacteria</taxon>
        <taxon>Bacillati</taxon>
        <taxon>Actinomycetota</taxon>
        <taxon>Actinomycetes</taxon>
        <taxon>Mycobacteriales</taxon>
        <taxon>Mycobacteriaceae</taxon>
        <taxon>Mycobacterium</taxon>
    </lineage>
</organism>
<dbReference type="RefSeq" id="WP_077100443.1">
    <property type="nucleotide sequence ID" value="NZ_LT717701.1"/>
</dbReference>
<dbReference type="Gene3D" id="2.30.110.10">
    <property type="entry name" value="Electron Transport, Fmn-binding Protein, Chain A"/>
    <property type="match status" value="1"/>
</dbReference>
<dbReference type="Proteomes" id="UP000241595">
    <property type="component" value="Unassembled WGS sequence"/>
</dbReference>
<dbReference type="OrthoDB" id="3296989at2"/>
<name>A0A2U3NDV6_9MYCO</name>
<sequence length="158" mass="16579">MSDAKPPAWLKPINKAVVVVQKLGITTGPVRVLTVPGRKSGRPRSTPATPFTLGGAVYVVGGHPRADWVLNARAAGAGTVTRGRASQRVAFVELSAEQARPVLRAFPAKVPRGVGFFKRSGLVQRGTADEFEALAGRCAVFRLDAAPVSNAQSGDKPL</sequence>
<dbReference type="AlphaFoldDB" id="A0A2U3NDV6"/>
<accession>A0A2U3NDV6</accession>
<gene>
    <name evidence="1" type="ORF">MTAB308_3190</name>
</gene>
<dbReference type="EMBL" id="FTRV01000013">
    <property type="protein sequence ID" value="SPM29698.1"/>
    <property type="molecule type" value="Genomic_DNA"/>
</dbReference>
<dbReference type="STRING" id="1841859.GCA_900157385_03190"/>
<dbReference type="NCBIfam" id="TIGR00026">
    <property type="entry name" value="hi_GC_TIGR00026"/>
    <property type="match status" value="1"/>
</dbReference>